<evidence type="ECO:0000256" key="2">
    <source>
        <dbReference type="ARBA" id="ARBA00023015"/>
    </source>
</evidence>
<dbReference type="Pfam" id="PF03466">
    <property type="entry name" value="LysR_substrate"/>
    <property type="match status" value="1"/>
</dbReference>
<dbReference type="RefSeq" id="WP_184969872.1">
    <property type="nucleotide sequence ID" value="NZ_BAAAWF010000115.1"/>
</dbReference>
<dbReference type="GO" id="GO:0003677">
    <property type="term" value="F:DNA binding"/>
    <property type="evidence" value="ECO:0007669"/>
    <property type="project" value="UniProtKB-KW"/>
</dbReference>
<dbReference type="GO" id="GO:0003700">
    <property type="term" value="F:DNA-binding transcription factor activity"/>
    <property type="evidence" value="ECO:0007669"/>
    <property type="project" value="InterPro"/>
</dbReference>
<dbReference type="Gene3D" id="3.40.190.290">
    <property type="match status" value="1"/>
</dbReference>
<evidence type="ECO:0000256" key="4">
    <source>
        <dbReference type="ARBA" id="ARBA00023163"/>
    </source>
</evidence>
<evidence type="ECO:0000313" key="6">
    <source>
        <dbReference type="EMBL" id="MBB5929914.1"/>
    </source>
</evidence>
<evidence type="ECO:0000313" key="7">
    <source>
        <dbReference type="Proteomes" id="UP000585836"/>
    </source>
</evidence>
<comment type="caution">
    <text evidence="6">The sequence shown here is derived from an EMBL/GenBank/DDBJ whole genome shotgun (WGS) entry which is preliminary data.</text>
</comment>
<evidence type="ECO:0000256" key="3">
    <source>
        <dbReference type="ARBA" id="ARBA00023125"/>
    </source>
</evidence>
<keyword evidence="3 6" id="KW-0238">DNA-binding</keyword>
<evidence type="ECO:0000256" key="1">
    <source>
        <dbReference type="ARBA" id="ARBA00009437"/>
    </source>
</evidence>
<dbReference type="PROSITE" id="PS50931">
    <property type="entry name" value="HTH_LYSR"/>
    <property type="match status" value="1"/>
</dbReference>
<gene>
    <name evidence="6" type="ORF">FHS34_005405</name>
</gene>
<feature type="domain" description="HTH lysR-type" evidence="5">
    <location>
        <begin position="2"/>
        <end position="59"/>
    </location>
</feature>
<name>A0A7W9PXS0_9ACTN</name>
<dbReference type="GO" id="GO:0005829">
    <property type="term" value="C:cytosol"/>
    <property type="evidence" value="ECO:0007669"/>
    <property type="project" value="TreeGrafter"/>
</dbReference>
<reference evidence="6 7" key="1">
    <citation type="submission" date="2020-08" db="EMBL/GenBank/DDBJ databases">
        <title>Genomic Encyclopedia of Type Strains, Phase III (KMG-III): the genomes of soil and plant-associated and newly described type strains.</title>
        <authorList>
            <person name="Whitman W."/>
        </authorList>
    </citation>
    <scope>NUCLEOTIDE SEQUENCE [LARGE SCALE GENOMIC DNA]</scope>
    <source>
        <strain evidence="6 7">CECT 3313</strain>
    </source>
</reference>
<accession>A0A7W9PXS0</accession>
<dbReference type="InterPro" id="IPR036390">
    <property type="entry name" value="WH_DNA-bd_sf"/>
</dbReference>
<sequence>MLDVRRLVLLRDLAAHGTVTAVAELHGVTPSAVSQQLRLLEEESHTRLLERTGRSIYLTPAGHRLAEDTEHVIDALERAQRHLRSHATEPAGPLHLAAFPSALAPLAAPLGRALEDAHPGLVLHITEAEPELAVRLLLQRRVDLALVYRYTNLADPVPLGVETHQLHVDPLVAVVRRDHPAAAAEGSPLALRDLAHTPWITARADTACGAAVLHACRSAGFTPQIQHTCSDFNAMIALAASGGHPVVLPRMAAVHLPPTLVARPVADPALARTIEIATRIDAGHEPAIGACLDVLRSLAPSSTHDGAGATSHLPGGR</sequence>
<keyword evidence="4" id="KW-0804">Transcription</keyword>
<dbReference type="PANTHER" id="PTHR30419">
    <property type="entry name" value="HTH-TYPE TRANSCRIPTIONAL REGULATOR YBHD"/>
    <property type="match status" value="1"/>
</dbReference>
<dbReference type="EMBL" id="JACHJK010000010">
    <property type="protein sequence ID" value="MBB5929914.1"/>
    <property type="molecule type" value="Genomic_DNA"/>
</dbReference>
<keyword evidence="7" id="KW-1185">Reference proteome</keyword>
<organism evidence="6 7">
    <name type="scientific">Streptomyces echinatus</name>
    <dbReference type="NCBI Taxonomy" id="67293"/>
    <lineage>
        <taxon>Bacteria</taxon>
        <taxon>Bacillati</taxon>
        <taxon>Actinomycetota</taxon>
        <taxon>Actinomycetes</taxon>
        <taxon>Kitasatosporales</taxon>
        <taxon>Streptomycetaceae</taxon>
        <taxon>Streptomyces</taxon>
    </lineage>
</organism>
<proteinExistence type="inferred from homology"/>
<evidence type="ECO:0000259" key="5">
    <source>
        <dbReference type="PROSITE" id="PS50931"/>
    </source>
</evidence>
<dbReference type="Proteomes" id="UP000585836">
    <property type="component" value="Unassembled WGS sequence"/>
</dbReference>
<dbReference type="SUPFAM" id="SSF53850">
    <property type="entry name" value="Periplasmic binding protein-like II"/>
    <property type="match status" value="1"/>
</dbReference>
<dbReference type="Gene3D" id="1.10.10.10">
    <property type="entry name" value="Winged helix-like DNA-binding domain superfamily/Winged helix DNA-binding domain"/>
    <property type="match status" value="1"/>
</dbReference>
<dbReference type="PANTHER" id="PTHR30419:SF29">
    <property type="entry name" value="LYSR-FAMILY TRANSCRIPTIONAL REGULATOR"/>
    <property type="match status" value="1"/>
</dbReference>
<protein>
    <submittedName>
        <fullName evidence="6">DNA-binding transcriptional LysR family regulator</fullName>
    </submittedName>
</protein>
<dbReference type="InterPro" id="IPR036388">
    <property type="entry name" value="WH-like_DNA-bd_sf"/>
</dbReference>
<dbReference type="CDD" id="cd00090">
    <property type="entry name" value="HTH_ARSR"/>
    <property type="match status" value="1"/>
</dbReference>
<dbReference type="AlphaFoldDB" id="A0A7W9PXS0"/>
<keyword evidence="2" id="KW-0805">Transcription regulation</keyword>
<dbReference type="SUPFAM" id="SSF46785">
    <property type="entry name" value="Winged helix' DNA-binding domain"/>
    <property type="match status" value="1"/>
</dbReference>
<dbReference type="InterPro" id="IPR011991">
    <property type="entry name" value="ArsR-like_HTH"/>
</dbReference>
<dbReference type="InterPro" id="IPR005119">
    <property type="entry name" value="LysR_subst-bd"/>
</dbReference>
<comment type="similarity">
    <text evidence="1">Belongs to the LysR transcriptional regulatory family.</text>
</comment>
<dbReference type="InterPro" id="IPR050950">
    <property type="entry name" value="HTH-type_LysR_regulators"/>
</dbReference>
<dbReference type="InterPro" id="IPR000847">
    <property type="entry name" value="LysR_HTH_N"/>
</dbReference>
<dbReference type="Pfam" id="PF00126">
    <property type="entry name" value="HTH_1"/>
    <property type="match status" value="1"/>
</dbReference>